<reference evidence="6 7" key="1">
    <citation type="submission" date="2016-04" db="EMBL/GenBank/DDBJ databases">
        <title>ATOL: Assembling a taxonomically balanced genome-scale reconstruction of the evolutionary history of the Enterobacteriaceae.</title>
        <authorList>
            <person name="Plunkett G.III."/>
            <person name="Neeno-Eckwall E.C."/>
            <person name="Glasner J.D."/>
            <person name="Perna N.T."/>
        </authorList>
    </citation>
    <scope>NUCLEOTIDE SEQUENCE [LARGE SCALE GENOMIC DNA]</scope>
    <source>
        <strain evidence="6 7">ATCC 51604</strain>
    </source>
</reference>
<dbReference type="InterPro" id="IPR017847">
    <property type="entry name" value="T6SS_RhsGE_Vgr_subset"/>
</dbReference>
<dbReference type="Proteomes" id="UP000078504">
    <property type="component" value="Unassembled WGS sequence"/>
</dbReference>
<dbReference type="InterPro" id="IPR006531">
    <property type="entry name" value="Gp5/Vgr_OB"/>
</dbReference>
<feature type="domain" description="Gp5/Type VI secretion system Vgr protein OB-fold" evidence="4">
    <location>
        <begin position="357"/>
        <end position="426"/>
    </location>
</feature>
<keyword evidence="3" id="KW-0964">Secreted</keyword>
<dbReference type="InterPro" id="IPR037026">
    <property type="entry name" value="Vgr_OB-fold_dom_sf"/>
</dbReference>
<feature type="domain" description="Gp5/Type VI secretion system Vgr C-terminal trimerisation" evidence="5">
    <location>
        <begin position="443"/>
        <end position="555"/>
    </location>
</feature>
<comment type="caution">
    <text evidence="6">The sequence shown here is derived from an EMBL/GenBank/DDBJ whole genome shotgun (WGS) entry which is preliminary data.</text>
</comment>
<dbReference type="Pfam" id="PF04717">
    <property type="entry name" value="Phage_base_V"/>
    <property type="match status" value="1"/>
</dbReference>
<evidence type="ECO:0000259" key="4">
    <source>
        <dbReference type="Pfam" id="PF04717"/>
    </source>
</evidence>
<evidence type="ECO:0000256" key="1">
    <source>
        <dbReference type="ARBA" id="ARBA00004613"/>
    </source>
</evidence>
<gene>
    <name evidence="6" type="ORF">M977_00199</name>
</gene>
<dbReference type="PANTHER" id="PTHR32305">
    <property type="match status" value="1"/>
</dbReference>
<comment type="similarity">
    <text evidence="2">Belongs to the VgrG protein family.</text>
</comment>
<dbReference type="SUPFAM" id="SSF69255">
    <property type="entry name" value="gp5 N-terminal domain-like"/>
    <property type="match status" value="1"/>
</dbReference>
<dbReference type="Gene3D" id="2.40.50.230">
    <property type="entry name" value="Gp5 N-terminal domain"/>
    <property type="match status" value="1"/>
</dbReference>
<dbReference type="InterPro" id="IPR050708">
    <property type="entry name" value="T6SS_VgrG/RHS"/>
</dbReference>
<organism evidence="6 7">
    <name type="scientific">Buttiauxella gaviniae ATCC 51604</name>
    <dbReference type="NCBI Taxonomy" id="1354253"/>
    <lineage>
        <taxon>Bacteria</taxon>
        <taxon>Pseudomonadati</taxon>
        <taxon>Pseudomonadota</taxon>
        <taxon>Gammaproteobacteria</taxon>
        <taxon>Enterobacterales</taxon>
        <taxon>Enterobacteriaceae</taxon>
        <taxon>Buttiauxella</taxon>
    </lineage>
</organism>
<dbReference type="Gene3D" id="2.30.110.50">
    <property type="match status" value="1"/>
</dbReference>
<dbReference type="PATRIC" id="fig|1354253.4.peg.203"/>
<dbReference type="Pfam" id="PF22178">
    <property type="entry name" value="Gp5_trimer_C"/>
    <property type="match status" value="1"/>
</dbReference>
<name>A0A1B7I648_9ENTR</name>
<dbReference type="Gene3D" id="3.55.50.10">
    <property type="entry name" value="Baseplate protein-like domains"/>
    <property type="match status" value="1"/>
</dbReference>
<comment type="subcellular location">
    <subcellularLocation>
        <location evidence="1">Secreted</location>
    </subcellularLocation>
</comment>
<accession>A0A1B7I648</accession>
<dbReference type="InterPro" id="IPR006533">
    <property type="entry name" value="T6SS_Vgr_RhsGE"/>
</dbReference>
<dbReference type="PANTHER" id="PTHR32305:SF15">
    <property type="entry name" value="PROTEIN RHSA-RELATED"/>
    <property type="match status" value="1"/>
</dbReference>
<dbReference type="Gene3D" id="4.10.220.110">
    <property type="match status" value="1"/>
</dbReference>
<evidence type="ECO:0000313" key="6">
    <source>
        <dbReference type="EMBL" id="OAT23909.1"/>
    </source>
</evidence>
<dbReference type="SUPFAM" id="SSF69349">
    <property type="entry name" value="Phage fibre proteins"/>
    <property type="match status" value="1"/>
</dbReference>
<evidence type="ECO:0000256" key="2">
    <source>
        <dbReference type="ARBA" id="ARBA00005558"/>
    </source>
</evidence>
<proteinExistence type="inferred from homology"/>
<dbReference type="RefSeq" id="WP_064511682.1">
    <property type="nucleotide sequence ID" value="NZ_LXEP01000003.1"/>
</dbReference>
<dbReference type="NCBIfam" id="TIGR03361">
    <property type="entry name" value="VI_Rhs_Vgr"/>
    <property type="match status" value="1"/>
</dbReference>
<dbReference type="Pfam" id="PF05954">
    <property type="entry name" value="Phage_GPD"/>
    <property type="match status" value="1"/>
</dbReference>
<dbReference type="AlphaFoldDB" id="A0A1B7I648"/>
<protein>
    <submittedName>
        <fullName evidence="6">VgrG family protein</fullName>
    </submittedName>
</protein>
<evidence type="ECO:0000313" key="7">
    <source>
        <dbReference type="Proteomes" id="UP000078504"/>
    </source>
</evidence>
<evidence type="ECO:0000259" key="5">
    <source>
        <dbReference type="Pfam" id="PF22178"/>
    </source>
</evidence>
<dbReference type="InterPro" id="IPR054030">
    <property type="entry name" value="Gp5_Vgr_C"/>
</dbReference>
<dbReference type="EMBL" id="LXEP01000003">
    <property type="protein sequence ID" value="OAT23909.1"/>
    <property type="molecule type" value="Genomic_DNA"/>
</dbReference>
<sequence length="639" mass="70240">MSVLMNQESRFIGWTGDCAKAWVLLSLEGEEAVSSPYRWLARFTTANGADATSWLGKEVACRIGEGEQQRWVHGVVMQLEQDHHRDGLDYYHAVIEPRLVLTRLRKNLRVFQRTTVPDLVLALLKEHDVTDVKLSLSGDYQEQEYFIQYCESDFDFISRLLENAGISYFFTHREDKHEMVLADHDKAWTASKIASLPFHPTSGTQDHVGVLSWMVNNQLIASTADNLNDFGCANVAQLHHLEANGEKDGERQSACSEIRQQRSELGSQRYRAQMNAFWLSAGESFELTAHPSANAKYAISKLSLSVQSNLESANGYSCTVACWPLAQPFRPERVTPVPSIAGMLTATVVGPDSEEIHTDEFGRIKIQFPWDEENKKDDSSSCWIRVAQPWAGNKFGALFLPRIGSEVLVSFIQGHPDHPVVTGSVYSNENPSPMTLPDDKNHTGFVSRSTLDGEVTDGHRIVFDDKKDEEKLIVGSQKDLLLTVNNDAQITIAANRTSELTEGNDLLTLKKGNSELTLEQGNFAQNLKKGAYSVTLDDGDYGLTLKGNQTIKVDGGEQKTTISGGGSLLKADKACVIESSKEIVFKVGGNEIAITSSGITLKGTKITIEGQADVAVKGAKVDLKGSAMVTIDGGLIKLG</sequence>
<evidence type="ECO:0000256" key="3">
    <source>
        <dbReference type="ARBA" id="ARBA00022525"/>
    </source>
</evidence>
<dbReference type="SUPFAM" id="SSF69279">
    <property type="entry name" value="Phage tail proteins"/>
    <property type="match status" value="2"/>
</dbReference>
<dbReference type="NCBIfam" id="TIGR01646">
    <property type="entry name" value="vgr_GE"/>
    <property type="match status" value="1"/>
</dbReference>
<dbReference type="GO" id="GO:0005576">
    <property type="term" value="C:extracellular region"/>
    <property type="evidence" value="ECO:0007669"/>
    <property type="project" value="UniProtKB-SubCell"/>
</dbReference>